<gene>
    <name evidence="5" type="ORF">PlAlph_0960</name>
</gene>
<organism evidence="5">
    <name type="scientific">uncultured Alphaproteobacteria bacterium</name>
    <dbReference type="NCBI Taxonomy" id="91750"/>
    <lineage>
        <taxon>Bacteria</taxon>
        <taxon>Pseudomonadati</taxon>
        <taxon>Pseudomonadota</taxon>
        <taxon>Alphaproteobacteria</taxon>
        <taxon>environmental samples</taxon>
    </lineage>
</organism>
<dbReference type="GO" id="GO:0003677">
    <property type="term" value="F:DNA binding"/>
    <property type="evidence" value="ECO:0007669"/>
    <property type="project" value="UniProtKB-KW"/>
</dbReference>
<sequence length="113" mass="12935">MERCIQPDTRIENTGFGYTMSIIGGKYKMIILYWLGEFDVLRHNALHRLIGKISFKMLSSTLKELEADGLIIRTVYPQLPPKVEYSLSAKGKSLIPILFDLCEWGDKNRLAKS</sequence>
<dbReference type="EMBL" id="MN990728">
    <property type="protein sequence ID" value="QIM10342.1"/>
    <property type="molecule type" value="Genomic_DNA"/>
</dbReference>
<dbReference type="PROSITE" id="PS51118">
    <property type="entry name" value="HTH_HXLR"/>
    <property type="match status" value="1"/>
</dbReference>
<evidence type="ECO:0000256" key="1">
    <source>
        <dbReference type="ARBA" id="ARBA00023015"/>
    </source>
</evidence>
<dbReference type="InterPro" id="IPR036390">
    <property type="entry name" value="WH_DNA-bd_sf"/>
</dbReference>
<feature type="domain" description="HTH hxlR-type" evidence="4">
    <location>
        <begin position="4"/>
        <end position="113"/>
    </location>
</feature>
<keyword evidence="1" id="KW-0805">Transcription regulation</keyword>
<keyword evidence="2" id="KW-0238">DNA-binding</keyword>
<dbReference type="InterPro" id="IPR002577">
    <property type="entry name" value="HTH_HxlR"/>
</dbReference>
<dbReference type="InterPro" id="IPR036388">
    <property type="entry name" value="WH-like_DNA-bd_sf"/>
</dbReference>
<evidence type="ECO:0000256" key="3">
    <source>
        <dbReference type="ARBA" id="ARBA00023163"/>
    </source>
</evidence>
<evidence type="ECO:0000256" key="2">
    <source>
        <dbReference type="ARBA" id="ARBA00023125"/>
    </source>
</evidence>
<dbReference type="PANTHER" id="PTHR33204:SF29">
    <property type="entry name" value="TRANSCRIPTIONAL REGULATOR"/>
    <property type="match status" value="1"/>
</dbReference>
<dbReference type="PANTHER" id="PTHR33204">
    <property type="entry name" value="TRANSCRIPTIONAL REGULATOR, MARR FAMILY"/>
    <property type="match status" value="1"/>
</dbReference>
<protein>
    <submittedName>
        <fullName evidence="5">HxlR family transcriptional regulator</fullName>
    </submittedName>
</protein>
<evidence type="ECO:0000259" key="4">
    <source>
        <dbReference type="PROSITE" id="PS51118"/>
    </source>
</evidence>
<proteinExistence type="predicted"/>
<keyword evidence="3" id="KW-0804">Transcription</keyword>
<dbReference type="Pfam" id="PF01638">
    <property type="entry name" value="HxlR"/>
    <property type="match status" value="1"/>
</dbReference>
<evidence type="ECO:0000313" key="5">
    <source>
        <dbReference type="EMBL" id="QIM10342.1"/>
    </source>
</evidence>
<accession>A0A6G8F2C1</accession>
<dbReference type="Gene3D" id="1.10.10.10">
    <property type="entry name" value="Winged helix-like DNA-binding domain superfamily/Winged helix DNA-binding domain"/>
    <property type="match status" value="1"/>
</dbReference>
<name>A0A6G8F2C1_9PROT</name>
<dbReference type="SUPFAM" id="SSF46785">
    <property type="entry name" value="Winged helix' DNA-binding domain"/>
    <property type="match status" value="1"/>
</dbReference>
<reference evidence="5" key="1">
    <citation type="journal article" date="2020" name="J. ISSAAS">
        <title>Lactobacilli and other gastrointestinal microbiota of Peromyscus leucopus, reservoir host for agents of Lyme disease and other zoonoses in North America.</title>
        <authorList>
            <person name="Milovic A."/>
            <person name="Bassam K."/>
            <person name="Shao H."/>
            <person name="Chatzistamou I."/>
            <person name="Tufts D.M."/>
            <person name="Diuk-Wasser M."/>
            <person name="Barbour A.G."/>
        </authorList>
    </citation>
    <scope>NUCLEOTIDE SEQUENCE</scope>
    <source>
        <strain evidence="5">LL90</strain>
    </source>
</reference>
<dbReference type="AlphaFoldDB" id="A0A6G8F2C1"/>